<dbReference type="WBParaSite" id="BTMF_0000290201-mRNA-1">
    <property type="protein sequence ID" value="BTMF_0000290201-mRNA-1"/>
    <property type="gene ID" value="BTMF_0000290201"/>
</dbReference>
<evidence type="ECO:0000313" key="2">
    <source>
        <dbReference type="Proteomes" id="UP000280834"/>
    </source>
</evidence>
<evidence type="ECO:0000313" key="1">
    <source>
        <dbReference type="EMBL" id="VDO12078.1"/>
    </source>
</evidence>
<reference evidence="1 2" key="2">
    <citation type="submission" date="2018-11" db="EMBL/GenBank/DDBJ databases">
        <authorList>
            <consortium name="Pathogen Informatics"/>
        </authorList>
    </citation>
    <scope>NUCLEOTIDE SEQUENCE [LARGE SCALE GENOMIC DNA]</scope>
</reference>
<protein>
    <submittedName>
        <fullName evidence="3">Photosystem II protein I</fullName>
    </submittedName>
</protein>
<proteinExistence type="predicted"/>
<organism evidence="3">
    <name type="scientific">Brugia timori</name>
    <dbReference type="NCBI Taxonomy" id="42155"/>
    <lineage>
        <taxon>Eukaryota</taxon>
        <taxon>Metazoa</taxon>
        <taxon>Ecdysozoa</taxon>
        <taxon>Nematoda</taxon>
        <taxon>Chromadorea</taxon>
        <taxon>Rhabditida</taxon>
        <taxon>Spirurina</taxon>
        <taxon>Spiruromorpha</taxon>
        <taxon>Filarioidea</taxon>
        <taxon>Onchocercidae</taxon>
        <taxon>Brugia</taxon>
    </lineage>
</organism>
<keyword evidence="2" id="KW-1185">Reference proteome</keyword>
<evidence type="ECO:0000313" key="3">
    <source>
        <dbReference type="WBParaSite" id="BTMF_0000290201-mRNA-1"/>
    </source>
</evidence>
<name>A0A0R3Q994_9BILA</name>
<accession>A0A0R3Q994</accession>
<dbReference type="AlphaFoldDB" id="A0A0R3Q994"/>
<dbReference type="EMBL" id="UZAG01001785">
    <property type="protein sequence ID" value="VDO12078.1"/>
    <property type="molecule type" value="Genomic_DNA"/>
</dbReference>
<reference evidence="3" key="1">
    <citation type="submission" date="2017-02" db="UniProtKB">
        <authorList>
            <consortium name="WormBaseParasite"/>
        </authorList>
    </citation>
    <scope>IDENTIFICATION</scope>
</reference>
<sequence length="36" mass="4121">MLELFLFSEPRNSRTRRTNKGVIGTKAVDTIFNPPN</sequence>
<dbReference type="Proteomes" id="UP000280834">
    <property type="component" value="Unassembled WGS sequence"/>
</dbReference>
<gene>
    <name evidence="1" type="ORF">BTMF_LOCUS2226</name>
</gene>